<dbReference type="HOGENOM" id="CLU_3237014_0_0_9"/>
<sequence length="43" mass="4717">MSRGKVQRDKPISTGETAAGAIKNLGFNCQPEYGKLLLECLMF</sequence>
<proteinExistence type="predicted"/>
<reference evidence="1 2" key="1">
    <citation type="submission" date="2013-06" db="EMBL/GenBank/DDBJ databases">
        <title>Complete genome sequence of Paenibacillus mucilaginosus K02.</title>
        <authorList>
            <person name="Xiao B."/>
            <person name="Sun L."/>
            <person name="Xiao L."/>
            <person name="Lian B."/>
        </authorList>
    </citation>
    <scope>NUCLEOTIDE SEQUENCE [LARGE SCALE GENOMIC DNA]</scope>
    <source>
        <strain evidence="1 2">K02</strain>
    </source>
</reference>
<organism evidence="1 2">
    <name type="scientific">Paenibacillus mucilaginosus K02</name>
    <dbReference type="NCBI Taxonomy" id="997761"/>
    <lineage>
        <taxon>Bacteria</taxon>
        <taxon>Bacillati</taxon>
        <taxon>Bacillota</taxon>
        <taxon>Bacilli</taxon>
        <taxon>Bacillales</taxon>
        <taxon>Paenibacillaceae</taxon>
        <taxon>Paenibacillus</taxon>
    </lineage>
</organism>
<evidence type="ECO:0000313" key="1">
    <source>
        <dbReference type="EMBL" id="AGN70827.1"/>
    </source>
</evidence>
<name>R9UPR9_9BACL</name>
<protein>
    <submittedName>
        <fullName evidence="1">Uncharacterized protein</fullName>
    </submittedName>
</protein>
<dbReference type="EMBL" id="CP003422">
    <property type="protein sequence ID" value="AGN70827.1"/>
    <property type="molecule type" value="Genomic_DNA"/>
</dbReference>
<dbReference type="AlphaFoldDB" id="R9UPR9"/>
<dbReference type="KEGG" id="pmw:B2K_40390"/>
<dbReference type="Proteomes" id="UP000007392">
    <property type="component" value="Chromosome"/>
</dbReference>
<evidence type="ECO:0000313" key="2">
    <source>
        <dbReference type="Proteomes" id="UP000007392"/>
    </source>
</evidence>
<gene>
    <name evidence="1" type="ORF">B2K_40390</name>
</gene>
<accession>R9UPR9</accession>